<dbReference type="Proteomes" id="UP000009047">
    <property type="component" value="Chromosome"/>
</dbReference>
<evidence type="ECO:0000313" key="4">
    <source>
        <dbReference type="Proteomes" id="UP000009047"/>
    </source>
</evidence>
<evidence type="ECO:0000259" key="2">
    <source>
        <dbReference type="Pfam" id="PF09992"/>
    </source>
</evidence>
<dbReference type="STRING" id="644282.Deba_2799"/>
<proteinExistence type="predicted"/>
<feature type="signal peptide" evidence="1">
    <location>
        <begin position="1"/>
        <end position="23"/>
    </location>
</feature>
<feature type="domain" description="Phosphodiester glycosidase" evidence="2">
    <location>
        <begin position="90"/>
        <end position="241"/>
    </location>
</feature>
<evidence type="ECO:0000256" key="1">
    <source>
        <dbReference type="SAM" id="SignalP"/>
    </source>
</evidence>
<name>E1QMB0_DESB2</name>
<dbReference type="AlphaFoldDB" id="E1QMB0"/>
<keyword evidence="4" id="KW-1185">Reference proteome</keyword>
<dbReference type="eggNOG" id="COG3698">
    <property type="taxonomic scope" value="Bacteria"/>
</dbReference>
<keyword evidence="1" id="KW-0732">Signal</keyword>
<protein>
    <recommendedName>
        <fullName evidence="2">Phosphodiester glycosidase domain-containing protein</fullName>
    </recommendedName>
</protein>
<evidence type="ECO:0000313" key="3">
    <source>
        <dbReference type="EMBL" id="ADK86153.1"/>
    </source>
</evidence>
<dbReference type="OrthoDB" id="9785269at2"/>
<dbReference type="HOGENOM" id="CLU_1025738_0_0_7"/>
<sequence length="271" mass="29608">MKLLAQSACLLLIVAALAWPALAQEPAAPRWKILAEGLEFAKLDAGGAARVGSDLISILRVDPQRYRFTVLATANEDDEWTAGQWRAQSGALAVFNAGQYAEDHSYLGFLAQDGQILGRMVGHLEALFLAEPNDPALPPARILDLRYTAFDPRANPYRQAAQSLMLLDRFGQIRVRRSPRVAHRTAVAADARGRILVIVTEGAHTLWELAQFLAGAGLDLREVMLMDGGGESQIDVKVGDFRYQQYGGPSSTPDLPWPRQALPVALAVFPR</sequence>
<accession>E1QMB0</accession>
<feature type="chain" id="PRO_5003150367" description="Phosphodiester glycosidase domain-containing protein" evidence="1">
    <location>
        <begin position="24"/>
        <end position="271"/>
    </location>
</feature>
<dbReference type="InterPro" id="IPR018711">
    <property type="entry name" value="NAGPA"/>
</dbReference>
<organism evidence="3 4">
    <name type="scientific">Desulfarculus baarsii (strain ATCC 33931 / DSM 2075 / LMG 7858 / VKM B-1802 / 2st14)</name>
    <dbReference type="NCBI Taxonomy" id="644282"/>
    <lineage>
        <taxon>Bacteria</taxon>
        <taxon>Pseudomonadati</taxon>
        <taxon>Thermodesulfobacteriota</taxon>
        <taxon>Desulfarculia</taxon>
        <taxon>Desulfarculales</taxon>
        <taxon>Desulfarculaceae</taxon>
        <taxon>Desulfarculus</taxon>
    </lineage>
</organism>
<dbReference type="KEGG" id="dbr:Deba_2799"/>
<reference evidence="3 4" key="1">
    <citation type="journal article" date="2010" name="Stand. Genomic Sci.">
        <title>Complete genome sequence of Desulfarculus baarsii type strain (2st14).</title>
        <authorList>
            <person name="Sun H."/>
            <person name="Spring S."/>
            <person name="Lapidus A."/>
            <person name="Davenport K."/>
            <person name="Del Rio T.G."/>
            <person name="Tice H."/>
            <person name="Nolan M."/>
            <person name="Copeland A."/>
            <person name="Cheng J.F."/>
            <person name="Lucas S."/>
            <person name="Tapia R."/>
            <person name="Goodwin L."/>
            <person name="Pitluck S."/>
            <person name="Ivanova N."/>
            <person name="Pagani I."/>
            <person name="Mavromatis K."/>
            <person name="Ovchinnikova G."/>
            <person name="Pati A."/>
            <person name="Chen A."/>
            <person name="Palaniappan K."/>
            <person name="Hauser L."/>
            <person name="Chang Y.J."/>
            <person name="Jeffries C.D."/>
            <person name="Detter J.C."/>
            <person name="Han C."/>
            <person name="Rohde M."/>
            <person name="Brambilla E."/>
            <person name="Goker M."/>
            <person name="Woyke T."/>
            <person name="Bristow J."/>
            <person name="Eisen J.A."/>
            <person name="Markowitz V."/>
            <person name="Hugenholtz P."/>
            <person name="Kyrpides N.C."/>
            <person name="Klenk H.P."/>
            <person name="Land M."/>
        </authorList>
    </citation>
    <scope>NUCLEOTIDE SEQUENCE [LARGE SCALE GENOMIC DNA]</scope>
    <source>
        <strain evidence="4">ATCC 33931 / DSM 2075 / LMG 7858 / VKM B-1802 / 2st14</strain>
    </source>
</reference>
<dbReference type="EMBL" id="CP002085">
    <property type="protein sequence ID" value="ADK86153.1"/>
    <property type="molecule type" value="Genomic_DNA"/>
</dbReference>
<dbReference type="Pfam" id="PF09992">
    <property type="entry name" value="NAGPA"/>
    <property type="match status" value="1"/>
</dbReference>
<dbReference type="RefSeq" id="WP_013259592.1">
    <property type="nucleotide sequence ID" value="NC_014365.1"/>
</dbReference>
<gene>
    <name evidence="3" type="ordered locus">Deba_2799</name>
</gene>